<dbReference type="EMBL" id="ML733672">
    <property type="protein sequence ID" value="KAB8213180.1"/>
    <property type="molecule type" value="Genomic_DNA"/>
</dbReference>
<organism evidence="2 3">
    <name type="scientific">Aspergillus novoparasiticus</name>
    <dbReference type="NCBI Taxonomy" id="986946"/>
    <lineage>
        <taxon>Eukaryota</taxon>
        <taxon>Fungi</taxon>
        <taxon>Dikarya</taxon>
        <taxon>Ascomycota</taxon>
        <taxon>Pezizomycotina</taxon>
        <taxon>Eurotiomycetes</taxon>
        <taxon>Eurotiomycetidae</taxon>
        <taxon>Eurotiales</taxon>
        <taxon>Aspergillaceae</taxon>
        <taxon>Aspergillus</taxon>
        <taxon>Aspergillus subgen. Circumdati</taxon>
    </lineage>
</organism>
<reference evidence="2 3" key="1">
    <citation type="submission" date="2019-04" db="EMBL/GenBank/DDBJ databases">
        <title>Fungal friends and foes A comparative genomics study of 23 Aspergillus species from section Flavi.</title>
        <authorList>
            <consortium name="DOE Joint Genome Institute"/>
            <person name="Kjaerbolling I."/>
            <person name="Vesth T.C."/>
            <person name="Frisvad J.C."/>
            <person name="Nybo J.L."/>
            <person name="Theobald S."/>
            <person name="Kildgaard S."/>
            <person name="Petersen T.I."/>
            <person name="Kuo A."/>
            <person name="Sato A."/>
            <person name="Lyhne E.K."/>
            <person name="Kogle M.E."/>
            <person name="Wiebenga A."/>
            <person name="Kun R.S."/>
            <person name="Lubbers R.J."/>
            <person name="Makela M.R."/>
            <person name="Barry K."/>
            <person name="Chovatia M."/>
            <person name="Clum A."/>
            <person name="Daum C."/>
            <person name="Haridas S."/>
            <person name="He G."/>
            <person name="LaButti K."/>
            <person name="Lipzen A."/>
            <person name="Mondo S."/>
            <person name="Pangilinan J."/>
            <person name="Riley R."/>
            <person name="Salamov A."/>
            <person name="Simmons B.A."/>
            <person name="Magnuson J.K."/>
            <person name="Henrissat B."/>
            <person name="Mortensen U.H."/>
            <person name="Larsen T.O."/>
            <person name="De vries R.P."/>
            <person name="Grigoriev I.V."/>
            <person name="Machida M."/>
            <person name="Baker S.E."/>
            <person name="Andersen M.R."/>
        </authorList>
    </citation>
    <scope>NUCLEOTIDE SEQUENCE [LARGE SCALE GENOMIC DNA]</scope>
    <source>
        <strain evidence="2 3">CBS 126849</strain>
    </source>
</reference>
<sequence>METPSSGLSQSTIRDCSSNKVFSLEVHRSTQKRKDTATKVDSQNFAVNNSTTPKDRGQGNISSSRPEPHSELFNSMSYDVVAQRFEDAFYQSAAESSQDVARGFEDVFHHAVGESCYGDISQGLRDTFCRPAQCISNYQNVARGFESSFYQTPLAYQDEVRGFEDGFFQWRGAEL</sequence>
<keyword evidence="3" id="KW-1185">Reference proteome</keyword>
<feature type="compositionally biased region" description="Polar residues" evidence="1">
    <location>
        <begin position="39"/>
        <end position="52"/>
    </location>
</feature>
<dbReference type="AlphaFoldDB" id="A0A5N6E9T8"/>
<name>A0A5N6E9T8_9EURO</name>
<feature type="region of interest" description="Disordered" evidence="1">
    <location>
        <begin position="25"/>
        <end position="70"/>
    </location>
</feature>
<gene>
    <name evidence="2" type="ORF">BDV33DRAFT_185265</name>
</gene>
<evidence type="ECO:0000256" key="1">
    <source>
        <dbReference type="SAM" id="MobiDB-lite"/>
    </source>
</evidence>
<feature type="compositionally biased region" description="Basic and acidic residues" evidence="1">
    <location>
        <begin position="25"/>
        <end position="38"/>
    </location>
</feature>
<protein>
    <submittedName>
        <fullName evidence="2">Uncharacterized protein</fullName>
    </submittedName>
</protein>
<evidence type="ECO:0000313" key="2">
    <source>
        <dbReference type="EMBL" id="KAB8213180.1"/>
    </source>
</evidence>
<accession>A0A5N6E9T8</accession>
<evidence type="ECO:0000313" key="3">
    <source>
        <dbReference type="Proteomes" id="UP000326799"/>
    </source>
</evidence>
<dbReference type="Proteomes" id="UP000326799">
    <property type="component" value="Unassembled WGS sequence"/>
</dbReference>
<proteinExistence type="predicted"/>